<gene>
    <name evidence="2" type="ORF">P186_2217</name>
</gene>
<accession>G7VBB2</accession>
<feature type="transmembrane region" description="Helical" evidence="1">
    <location>
        <begin position="46"/>
        <end position="71"/>
    </location>
</feature>
<protein>
    <submittedName>
        <fullName evidence="2">Succinate dehydrogenase subunit D</fullName>
    </submittedName>
</protein>
<dbReference type="eggNOG" id="arCOG04162">
    <property type="taxonomic scope" value="Archaea"/>
</dbReference>
<dbReference type="OrthoDB" id="27615at2157"/>
<evidence type="ECO:0000256" key="1">
    <source>
        <dbReference type="SAM" id="Phobius"/>
    </source>
</evidence>
<dbReference type="BioCyc" id="PSP1104324:GJSN-2168-MONOMER"/>
<name>G7VBB2_9CREN</name>
<feature type="transmembrane region" description="Helical" evidence="1">
    <location>
        <begin position="7"/>
        <end position="34"/>
    </location>
</feature>
<evidence type="ECO:0000313" key="2">
    <source>
        <dbReference type="EMBL" id="AET33609.1"/>
    </source>
</evidence>
<organism evidence="2 3">
    <name type="scientific">Pyrobaculum ferrireducens</name>
    <dbReference type="NCBI Taxonomy" id="1104324"/>
    <lineage>
        <taxon>Archaea</taxon>
        <taxon>Thermoproteota</taxon>
        <taxon>Thermoprotei</taxon>
        <taxon>Thermoproteales</taxon>
        <taxon>Thermoproteaceae</taxon>
        <taxon>Pyrobaculum</taxon>
    </lineage>
</organism>
<dbReference type="GeneID" id="11593821"/>
<keyword evidence="3" id="KW-1185">Reference proteome</keyword>
<keyword evidence="1" id="KW-1133">Transmembrane helix</keyword>
<dbReference type="HOGENOM" id="CLU_2152711_0_0_2"/>
<keyword evidence="1" id="KW-0472">Membrane</keyword>
<dbReference type="STRING" id="1104324.P186_2217"/>
<dbReference type="AlphaFoldDB" id="G7VBB2"/>
<proteinExistence type="predicted"/>
<reference evidence="2 3" key="1">
    <citation type="journal article" date="2012" name="J. Bacteriol.">
        <title>Complete genome sequence of strain 1860, a crenarchaeon of the genus pyrobaculum able to grow with various electron acceptors.</title>
        <authorList>
            <person name="Mardanov A.V."/>
            <person name="Gumerov V.M."/>
            <person name="Slobodkina G.B."/>
            <person name="Beletsky A.V."/>
            <person name="Bonch-Osmolovskaya E.A."/>
            <person name="Ravin N.V."/>
            <person name="Skryabin K.G."/>
        </authorList>
    </citation>
    <scope>NUCLEOTIDE SEQUENCE [LARGE SCALE GENOMIC DNA]</scope>
    <source>
        <strain evidence="2 3">1860</strain>
    </source>
</reference>
<sequence>MRGSTERLVLIIGAFIMIIGMPAVIIAAMALGYIPLGKALSTHPLVIIPYAFVKIGWGLVWAIVAVDWVVHGSHGMRRILGELVKSEKGRRILDFITNAVMVVTGVVMFYVLVFVT</sequence>
<dbReference type="KEGG" id="pyr:P186_2217"/>
<dbReference type="EMBL" id="CP003098">
    <property type="protein sequence ID" value="AET33609.1"/>
    <property type="molecule type" value="Genomic_DNA"/>
</dbReference>
<dbReference type="RefSeq" id="WP_014289434.1">
    <property type="nucleotide sequence ID" value="NC_016645.1"/>
</dbReference>
<feature type="transmembrane region" description="Helical" evidence="1">
    <location>
        <begin position="92"/>
        <end position="115"/>
    </location>
</feature>
<dbReference type="Proteomes" id="UP000005867">
    <property type="component" value="Chromosome"/>
</dbReference>
<keyword evidence="1" id="KW-0812">Transmembrane</keyword>
<evidence type="ECO:0000313" key="3">
    <source>
        <dbReference type="Proteomes" id="UP000005867"/>
    </source>
</evidence>